<evidence type="ECO:0000313" key="2">
    <source>
        <dbReference type="Proteomes" id="UP001611383"/>
    </source>
</evidence>
<keyword evidence="2" id="KW-1185">Reference proteome</keyword>
<organism evidence="1 2">
    <name type="scientific">Archangium minus</name>
    <dbReference type="NCBI Taxonomy" id="83450"/>
    <lineage>
        <taxon>Bacteria</taxon>
        <taxon>Pseudomonadati</taxon>
        <taxon>Myxococcota</taxon>
        <taxon>Myxococcia</taxon>
        <taxon>Myxococcales</taxon>
        <taxon>Cystobacterineae</taxon>
        <taxon>Archangiaceae</taxon>
        <taxon>Archangium</taxon>
    </lineage>
</organism>
<name>A0ABY9WHI2_9BACT</name>
<dbReference type="EMBL" id="CP043494">
    <property type="protein sequence ID" value="WNG43261.1"/>
    <property type="molecule type" value="Genomic_DNA"/>
</dbReference>
<dbReference type="Proteomes" id="UP001611383">
    <property type="component" value="Chromosome"/>
</dbReference>
<gene>
    <name evidence="1" type="ORF">F0U60_03500</name>
</gene>
<dbReference type="RefSeq" id="WP_395813915.1">
    <property type="nucleotide sequence ID" value="NZ_CP043494.1"/>
</dbReference>
<evidence type="ECO:0000313" key="1">
    <source>
        <dbReference type="EMBL" id="WNG43261.1"/>
    </source>
</evidence>
<reference evidence="1 2" key="1">
    <citation type="submission" date="2019-08" db="EMBL/GenBank/DDBJ databases">
        <title>Archangium and Cystobacter genomes.</title>
        <authorList>
            <person name="Chen I.-C.K."/>
            <person name="Wielgoss S."/>
        </authorList>
    </citation>
    <scope>NUCLEOTIDE SEQUENCE [LARGE SCALE GENOMIC DNA]</scope>
    <source>
        <strain evidence="1 2">Cbm 6</strain>
    </source>
</reference>
<sequence length="264" mass="30170">MNLERYRSFTQQLRTRLESDARVLGLVALGSMAELGRTPDAWSDHDFFVITVAGVQESFRQDLSWLPDGERIVLKVRETAHGLKVLYDDGHLLEFAIFDEAELHLARVNDYRVLLDRAHVEADLRHLRTKSATEASSFDVERAFALFLSALLVGAGRTARGEVLSGNAFIKQHALEQLLRVLTHCLPTGSESRLDNLDPFRRFERAFPEQGRTLHQALLQEPGLCAWQLLRFAEEQLAHRMERYPARAVQVLRNQLEQWAQPSC</sequence>
<protein>
    <submittedName>
        <fullName evidence="1">Uncharacterized protein</fullName>
    </submittedName>
</protein>
<proteinExistence type="predicted"/>
<dbReference type="SUPFAM" id="SSF81301">
    <property type="entry name" value="Nucleotidyltransferase"/>
    <property type="match status" value="1"/>
</dbReference>
<dbReference type="Gene3D" id="3.30.460.10">
    <property type="entry name" value="Beta Polymerase, domain 2"/>
    <property type="match status" value="1"/>
</dbReference>
<dbReference type="InterPro" id="IPR043519">
    <property type="entry name" value="NT_sf"/>
</dbReference>
<accession>A0ABY9WHI2</accession>